<accession>A0ABX7ADK0</accession>
<name>A0ABX7ADK0_9GAMM</name>
<keyword evidence="1" id="KW-0540">Nuclease</keyword>
<keyword evidence="1" id="KW-0378">Hydrolase</keyword>
<dbReference type="GeneID" id="92280613"/>
<organism evidence="1 2">
    <name type="scientific">Providencia manganoxydans</name>
    <dbReference type="NCBI Taxonomy" id="2923283"/>
    <lineage>
        <taxon>Bacteria</taxon>
        <taxon>Pseudomonadati</taxon>
        <taxon>Pseudomonadota</taxon>
        <taxon>Gammaproteobacteria</taxon>
        <taxon>Enterobacterales</taxon>
        <taxon>Morganellaceae</taxon>
        <taxon>Providencia</taxon>
    </lineage>
</organism>
<gene>
    <name evidence="1" type="ORF">JI723_17805</name>
</gene>
<dbReference type="RefSeq" id="WP_337979623.1">
    <property type="nucleotide sequence ID" value="NZ_CP067099.1"/>
</dbReference>
<dbReference type="Proteomes" id="UP000596157">
    <property type="component" value="Chromosome"/>
</dbReference>
<evidence type="ECO:0000313" key="1">
    <source>
        <dbReference type="EMBL" id="QQO62062.1"/>
    </source>
</evidence>
<protein>
    <submittedName>
        <fullName evidence="1">Type II restriction endonuclease</fullName>
    </submittedName>
</protein>
<evidence type="ECO:0000313" key="2">
    <source>
        <dbReference type="Proteomes" id="UP000596157"/>
    </source>
</evidence>
<reference evidence="2" key="1">
    <citation type="submission" date="2021-01" db="EMBL/GenBank/DDBJ databases">
        <title>Providencia vermicola LLDRA6, a soil-borne Mn(II)-oxidizing bacterium, exploits a strategy of superoxide production coupled to hydrogen peroxide consumption to generate Mn oxides, as revealed by transcriptional up-regulation of genes for phenylacetic acid catabolism.</title>
        <authorList>
            <person name="Chen S."/>
            <person name="Ding Z."/>
            <person name="Chen J."/>
            <person name="Luo J."/>
            <person name="Ruan X."/>
            <person name="Li Z."/>
            <person name="Liao F."/>
            <person name="He J."/>
            <person name="Li D."/>
        </authorList>
    </citation>
    <scope>NUCLEOTIDE SEQUENCE [LARGE SCALE GENOMIC DNA]</scope>
    <source>
        <strain evidence="2">LLDRA6</strain>
    </source>
</reference>
<dbReference type="GO" id="GO:0004519">
    <property type="term" value="F:endonuclease activity"/>
    <property type="evidence" value="ECO:0007669"/>
    <property type="project" value="UniProtKB-KW"/>
</dbReference>
<proteinExistence type="predicted"/>
<keyword evidence="1" id="KW-0255">Endonuclease</keyword>
<keyword evidence="2" id="KW-1185">Reference proteome</keyword>
<dbReference type="EMBL" id="CP067099">
    <property type="protein sequence ID" value="QQO62062.1"/>
    <property type="molecule type" value="Genomic_DNA"/>
</dbReference>
<sequence length="114" mass="12863">MIGALNLSPSCVKTLSAVEALPSSSNQHELNGVSELKNILGLDRKTFNVKFSLRGKDGYVESRVTWYDARENHVSRSEYRLYFQTNTVMSMAREGSTLVFGIGRDNQFWAELIL</sequence>